<dbReference type="AlphaFoldDB" id="A0A835XR66"/>
<evidence type="ECO:0000313" key="1">
    <source>
        <dbReference type="EMBL" id="KAG2485495.1"/>
    </source>
</evidence>
<sequence length="515" mass="53953">MEAGGTPQASNLWHGEHQTVLAVVRHSLRDSPPSPGASGVAGSPGVTVHSQLLAWALVDRMMPDPRLLYDDRDRIWLYSSSTITLAGPRINTVAQVHVNCSFLQPGSGVDSAGADAAAGAMAAAVAAGRALDASAQACGLRVGASRLLLYARAGLYDKNWVPWNGTTSMAYTAYPAFSAQHEVLHWGNYEDPPLQKRLAAAAERQPFFESFHLHWGELINFSGGTPAVLEPGGQSWLAVAHIKAHAGCFHAGGGLWSNRLLPLGCAVTASCDAFRAVTVAGLPPKKPLHRERLPIPRAFNYRPHATCSLLNTTAALAAMSLVRPVDMGAVEAHTAARTGLAPGAVAADNAAAAAAAAEEPSGGGGRAFLSVADMDAAAVRGRGAPMGPDEERQRRRVVPHHKFEYLWALYRFSATPPYTITHVSPGFMPPTAVHSGVVFPLGLSRIAAPGGAAGASQHYLVSYGEDDISSHVAVMSEATVQALLRPVGELAGAVPMFPACTLPTATYAAPRVPVR</sequence>
<accession>A0A835XR66</accession>
<protein>
    <submittedName>
        <fullName evidence="1">Uncharacterized protein</fullName>
    </submittedName>
</protein>
<organism evidence="1 2">
    <name type="scientific">Edaphochlamys debaryana</name>
    <dbReference type="NCBI Taxonomy" id="47281"/>
    <lineage>
        <taxon>Eukaryota</taxon>
        <taxon>Viridiplantae</taxon>
        <taxon>Chlorophyta</taxon>
        <taxon>core chlorophytes</taxon>
        <taxon>Chlorophyceae</taxon>
        <taxon>CS clade</taxon>
        <taxon>Chlamydomonadales</taxon>
        <taxon>Chlamydomonadales incertae sedis</taxon>
        <taxon>Edaphochlamys</taxon>
    </lineage>
</organism>
<gene>
    <name evidence="1" type="ORF">HYH03_015768</name>
</gene>
<evidence type="ECO:0000313" key="2">
    <source>
        <dbReference type="Proteomes" id="UP000612055"/>
    </source>
</evidence>
<dbReference type="EMBL" id="JAEHOE010000128">
    <property type="protein sequence ID" value="KAG2485495.1"/>
    <property type="molecule type" value="Genomic_DNA"/>
</dbReference>
<reference evidence="1" key="1">
    <citation type="journal article" date="2020" name="bioRxiv">
        <title>Comparative genomics of Chlamydomonas.</title>
        <authorList>
            <person name="Craig R.J."/>
            <person name="Hasan A.R."/>
            <person name="Ness R.W."/>
            <person name="Keightley P.D."/>
        </authorList>
    </citation>
    <scope>NUCLEOTIDE SEQUENCE</scope>
    <source>
        <strain evidence="1">CCAP 11/70</strain>
    </source>
</reference>
<name>A0A835XR66_9CHLO</name>
<keyword evidence="2" id="KW-1185">Reference proteome</keyword>
<proteinExistence type="predicted"/>
<comment type="caution">
    <text evidence="1">The sequence shown here is derived from an EMBL/GenBank/DDBJ whole genome shotgun (WGS) entry which is preliminary data.</text>
</comment>
<dbReference type="Proteomes" id="UP000612055">
    <property type="component" value="Unassembled WGS sequence"/>
</dbReference>